<proteinExistence type="predicted"/>
<dbReference type="Gene3D" id="3.80.10.10">
    <property type="entry name" value="Ribonuclease Inhibitor"/>
    <property type="match status" value="1"/>
</dbReference>
<dbReference type="InterPro" id="IPR055357">
    <property type="entry name" value="LRR_At1g61320_AtMIF1"/>
</dbReference>
<keyword evidence="2" id="KW-1185">Reference proteome</keyword>
<dbReference type="Pfam" id="PF00646">
    <property type="entry name" value="F-box"/>
    <property type="match status" value="1"/>
</dbReference>
<evidence type="ECO:0000313" key="3">
    <source>
        <dbReference type="RefSeq" id="XP_010451863.1"/>
    </source>
</evidence>
<sequence length="422" mass="48446">MDKINGLPDDVLVKILSFLPTKEAVSTCVLSNRWEFLWMWLTKLEFNSMSDPRPPGLGDFIDKKLPLHRAPVIESMRLHITCNSHIKPKNVKRWIEIAISRCVRELQIDYYPYGEKFFIFPSSLFTCKSLVTLKLQKITHMDVPTMVCLLSLKTLQLETTASYFFVDGESLQRLLSGCPVLEDLSLSFEADEEQMKEFTIIIPSLQSLSLFVRTDGNFDGYEINTPSLKYLKLVDWTHEPHHYSLIKNMPRLREAYVDILSSYPKNQILGSITSVKRLTICCLEDLDGDGCVFTELEHLSLCLCKKDSCNLLGQFLNASPNLRVLDICVMKGHSVDMSNGMVCWNQQTSVPECMLSSLQIVSWSPYFARQQDRDIVAYILKYACHLKKATILVNTWKYYVPEVINELRLLPRASTTCQLSIR</sequence>
<dbReference type="SMART" id="SM00579">
    <property type="entry name" value="FBD"/>
    <property type="match status" value="1"/>
</dbReference>
<reference evidence="2" key="1">
    <citation type="journal article" date="2014" name="Nat. Commun.">
        <title>The emerging biofuel crop Camelina sativa retains a highly undifferentiated hexaploid genome structure.</title>
        <authorList>
            <person name="Kagale S."/>
            <person name="Koh C."/>
            <person name="Nixon J."/>
            <person name="Bollina V."/>
            <person name="Clarke W.E."/>
            <person name="Tuteja R."/>
            <person name="Spillane C."/>
            <person name="Robinson S.J."/>
            <person name="Links M.G."/>
            <person name="Clarke C."/>
            <person name="Higgins E.E."/>
            <person name="Huebert T."/>
            <person name="Sharpe A.G."/>
            <person name="Parkin I.A."/>
        </authorList>
    </citation>
    <scope>NUCLEOTIDE SEQUENCE [LARGE SCALE GENOMIC DNA]</scope>
    <source>
        <strain evidence="2">cv. DH55</strain>
    </source>
</reference>
<dbReference type="SMART" id="SM00256">
    <property type="entry name" value="FBOX"/>
    <property type="match status" value="1"/>
</dbReference>
<dbReference type="Pfam" id="PF23622">
    <property type="entry name" value="LRR_At1g61320_AtMIF1"/>
    <property type="match status" value="1"/>
</dbReference>
<dbReference type="GeneID" id="104734053"/>
<gene>
    <name evidence="3" type="primary">LOC104734053</name>
</gene>
<dbReference type="InterPro" id="IPR001810">
    <property type="entry name" value="F-box_dom"/>
</dbReference>
<evidence type="ECO:0000259" key="1">
    <source>
        <dbReference type="PROSITE" id="PS50181"/>
    </source>
</evidence>
<dbReference type="Proteomes" id="UP000694864">
    <property type="component" value="Chromosome 12"/>
</dbReference>
<dbReference type="PROSITE" id="PS50181">
    <property type="entry name" value="FBOX"/>
    <property type="match status" value="1"/>
</dbReference>
<dbReference type="InterPro" id="IPR036047">
    <property type="entry name" value="F-box-like_dom_sf"/>
</dbReference>
<dbReference type="PANTHER" id="PTHR31900:SF28">
    <property type="entry name" value="FBD DOMAIN-CONTAINING PROTEIN"/>
    <property type="match status" value="1"/>
</dbReference>
<accession>A0ABM0V6X0</accession>
<feature type="domain" description="F-box" evidence="1">
    <location>
        <begin position="1"/>
        <end position="37"/>
    </location>
</feature>
<protein>
    <submittedName>
        <fullName evidence="3">FBD-associated F-box protein At5g38570</fullName>
    </submittedName>
</protein>
<dbReference type="CDD" id="cd22160">
    <property type="entry name" value="F-box_AtFBL13-like"/>
    <property type="match status" value="1"/>
</dbReference>
<dbReference type="SUPFAM" id="SSF81383">
    <property type="entry name" value="F-box domain"/>
    <property type="match status" value="1"/>
</dbReference>
<dbReference type="InterPro" id="IPR053781">
    <property type="entry name" value="F-box_AtFBL13-like"/>
</dbReference>
<dbReference type="InterPro" id="IPR032675">
    <property type="entry name" value="LRR_dom_sf"/>
</dbReference>
<dbReference type="InterPro" id="IPR006566">
    <property type="entry name" value="FBD"/>
</dbReference>
<reference evidence="3" key="2">
    <citation type="submission" date="2025-08" db="UniProtKB">
        <authorList>
            <consortium name="RefSeq"/>
        </authorList>
    </citation>
    <scope>IDENTIFICATION</scope>
    <source>
        <tissue evidence="3">Leaf</tissue>
    </source>
</reference>
<dbReference type="InterPro" id="IPR050232">
    <property type="entry name" value="FBL13/AtMIF1-like"/>
</dbReference>
<dbReference type="Gene3D" id="1.20.1280.50">
    <property type="match status" value="1"/>
</dbReference>
<name>A0ABM0V6X0_CAMSA</name>
<evidence type="ECO:0000313" key="2">
    <source>
        <dbReference type="Proteomes" id="UP000694864"/>
    </source>
</evidence>
<dbReference type="SUPFAM" id="SSF52047">
    <property type="entry name" value="RNI-like"/>
    <property type="match status" value="1"/>
</dbReference>
<dbReference type="RefSeq" id="XP_010451863.1">
    <property type="nucleotide sequence ID" value="XM_010453561.1"/>
</dbReference>
<dbReference type="PANTHER" id="PTHR31900">
    <property type="entry name" value="F-BOX/RNI SUPERFAMILY PROTEIN-RELATED"/>
    <property type="match status" value="1"/>
</dbReference>
<organism evidence="2 3">
    <name type="scientific">Camelina sativa</name>
    <name type="common">False flax</name>
    <name type="synonym">Myagrum sativum</name>
    <dbReference type="NCBI Taxonomy" id="90675"/>
    <lineage>
        <taxon>Eukaryota</taxon>
        <taxon>Viridiplantae</taxon>
        <taxon>Streptophyta</taxon>
        <taxon>Embryophyta</taxon>
        <taxon>Tracheophyta</taxon>
        <taxon>Spermatophyta</taxon>
        <taxon>Magnoliopsida</taxon>
        <taxon>eudicotyledons</taxon>
        <taxon>Gunneridae</taxon>
        <taxon>Pentapetalae</taxon>
        <taxon>rosids</taxon>
        <taxon>malvids</taxon>
        <taxon>Brassicales</taxon>
        <taxon>Brassicaceae</taxon>
        <taxon>Camelineae</taxon>
        <taxon>Camelina</taxon>
    </lineage>
</organism>